<dbReference type="GO" id="GO:0004866">
    <property type="term" value="F:endopeptidase inhibitor activity"/>
    <property type="evidence" value="ECO:0007669"/>
    <property type="project" value="InterPro"/>
</dbReference>
<dbReference type="Pfam" id="PF17789">
    <property type="entry name" value="MG4"/>
    <property type="match status" value="1"/>
</dbReference>
<dbReference type="Proteomes" id="UP000735302">
    <property type="component" value="Unassembled WGS sequence"/>
</dbReference>
<dbReference type="InterPro" id="IPR013783">
    <property type="entry name" value="Ig-like_fold"/>
</dbReference>
<dbReference type="PANTHER" id="PTHR11412:SF171">
    <property type="entry name" value="PREGNANCY ZONE PROTEIN-LIKE PROTEIN"/>
    <property type="match status" value="1"/>
</dbReference>
<name>A0AAV4AFR8_9GAST</name>
<organism evidence="3 4">
    <name type="scientific">Plakobranchus ocellatus</name>
    <dbReference type="NCBI Taxonomy" id="259542"/>
    <lineage>
        <taxon>Eukaryota</taxon>
        <taxon>Metazoa</taxon>
        <taxon>Spiralia</taxon>
        <taxon>Lophotrochozoa</taxon>
        <taxon>Mollusca</taxon>
        <taxon>Gastropoda</taxon>
        <taxon>Heterobranchia</taxon>
        <taxon>Euthyneura</taxon>
        <taxon>Panpulmonata</taxon>
        <taxon>Sacoglossa</taxon>
        <taxon>Placobranchoidea</taxon>
        <taxon>Plakobranchidae</taxon>
        <taxon>Plakobranchus</taxon>
    </lineage>
</organism>
<gene>
    <name evidence="3" type="ORF">PoB_003224700</name>
</gene>
<dbReference type="InterPro" id="IPR040839">
    <property type="entry name" value="MG4"/>
</dbReference>
<proteinExistence type="predicted"/>
<evidence type="ECO:0000313" key="3">
    <source>
        <dbReference type="EMBL" id="GFO05742.1"/>
    </source>
</evidence>
<dbReference type="Gene3D" id="2.60.40.1930">
    <property type="match status" value="2"/>
</dbReference>
<dbReference type="EMBL" id="BLXT01003752">
    <property type="protein sequence ID" value="GFO05742.1"/>
    <property type="molecule type" value="Genomic_DNA"/>
</dbReference>
<dbReference type="InterPro" id="IPR050473">
    <property type="entry name" value="A2M/Complement_sys"/>
</dbReference>
<keyword evidence="4" id="KW-1185">Reference proteome</keyword>
<feature type="region of interest" description="Disordered" evidence="1">
    <location>
        <begin position="480"/>
        <end position="506"/>
    </location>
</feature>
<dbReference type="InterPro" id="IPR011625">
    <property type="entry name" value="A2M_N_BRD"/>
</dbReference>
<dbReference type="Pfam" id="PF01835">
    <property type="entry name" value="MG2"/>
    <property type="match status" value="1"/>
</dbReference>
<reference evidence="3 4" key="1">
    <citation type="journal article" date="2021" name="Elife">
        <title>Chloroplast acquisition without the gene transfer in kleptoplastic sea slugs, Plakobranchus ocellatus.</title>
        <authorList>
            <person name="Maeda T."/>
            <person name="Takahashi S."/>
            <person name="Yoshida T."/>
            <person name="Shimamura S."/>
            <person name="Takaki Y."/>
            <person name="Nagai Y."/>
            <person name="Toyoda A."/>
            <person name="Suzuki Y."/>
            <person name="Arimoto A."/>
            <person name="Ishii H."/>
            <person name="Satoh N."/>
            <person name="Nishiyama T."/>
            <person name="Hasebe M."/>
            <person name="Maruyama T."/>
            <person name="Minagawa J."/>
            <person name="Obokata J."/>
            <person name="Shigenobu S."/>
        </authorList>
    </citation>
    <scope>NUCLEOTIDE SEQUENCE [LARGE SCALE GENOMIC DNA]</scope>
</reference>
<feature type="domain" description="Alpha-2-macroglobulin bait region" evidence="2">
    <location>
        <begin position="407"/>
        <end position="613"/>
    </location>
</feature>
<dbReference type="PANTHER" id="PTHR11412">
    <property type="entry name" value="MACROGLOBULIN / COMPLEMENT"/>
    <property type="match status" value="1"/>
</dbReference>
<dbReference type="Pfam" id="PF07703">
    <property type="entry name" value="A2M_BRD"/>
    <property type="match status" value="1"/>
</dbReference>
<comment type="caution">
    <text evidence="3">The sequence shown here is derived from an EMBL/GenBank/DDBJ whole genome shotgun (WGS) entry which is preliminary data.</text>
</comment>
<dbReference type="SMART" id="SM01359">
    <property type="entry name" value="A2M_N_2"/>
    <property type="match status" value="1"/>
</dbReference>
<feature type="non-terminal residue" evidence="3">
    <location>
        <position position="1"/>
    </location>
</feature>
<dbReference type="InterPro" id="IPR002890">
    <property type="entry name" value="MG2"/>
</dbReference>
<evidence type="ECO:0000256" key="1">
    <source>
        <dbReference type="SAM" id="MobiDB-lite"/>
    </source>
</evidence>
<evidence type="ECO:0000313" key="4">
    <source>
        <dbReference type="Proteomes" id="UP000735302"/>
    </source>
</evidence>
<sequence length="777" mass="89366">GFILTMPVVMRNNTMTRYCVIPYEIGAIVRFLSLTIKGVRSDYHENIFHGGLIAGRLNCKRFLAPPRPGDYKMTITERGNSLRDPVKFVVIDGHLTLIHTDKPQYQPGKKVRFRVLTLFPSLIPKSVQIHSVHIKDPNDVTVKQYLDLATRGIESLDFQLDKEAMLGNWKIEVNNGKEVKATESFSVKGHGRVCGRYLSGKPVEGYLSLTFCWHAPRPPESCYSETRRIHGCYNFVHHARTVRNANYYFVRMVANITDVKTGITLTQRYPGQKERTQETLKIRLDDYSNGFIKPGLPFLGKVTVTKLDGTPASREKIVVTGIIRDISFYKFSKEFTTDESGEIEFALCGNLTEVINVKISAHSTRFEIPGNEHEEELWKKMIMNKFKSFRSNIRYVRQWFSPSMSFIQLPGNHAPLECNREVSFVVLCTARAKSDLNVVYQVMARGKIMMDREVDPKDIAKVDSEKVRPALHLCLRKVRSPSHRETRDDGITEPGRGPFPKTEDEQIHKRDDVIEPIVRSPDISDTVFSFTIKFRIRRGMSPMFTLLVYDMRKDGEVVAESMKYNVKPCFKHEVKLGFKETQAFPHQKVHLKLEALSGSVCSIGVVDKNIPQISPVNIFDKIGEYTNTWYGLNTPLYEDDYKHCLGRMSKIEGGVVPGDQRWQYSSKYVDALEAFKIPGSLVVTDIDLESRPCRRLEKYSNLDRRRGTNLGTQCGLERHIGWTSETLAGKKEIEAGLESQRLDKRTETGRERLERLDWRERDWRHRDWSRDTELHKT</sequence>
<accession>A0AAV4AFR8</accession>
<evidence type="ECO:0000259" key="2">
    <source>
        <dbReference type="SMART" id="SM01359"/>
    </source>
</evidence>
<dbReference type="Gene3D" id="2.60.40.10">
    <property type="entry name" value="Immunoglobulins"/>
    <property type="match status" value="1"/>
</dbReference>
<protein>
    <submittedName>
        <fullName evidence="3">Alpha-2-macroglobulin-like protein</fullName>
    </submittedName>
</protein>
<dbReference type="AlphaFoldDB" id="A0AAV4AFR8"/>